<dbReference type="Gene3D" id="2.60.40.60">
    <property type="entry name" value="Cadherins"/>
    <property type="match status" value="2"/>
</dbReference>
<dbReference type="InterPro" id="IPR050971">
    <property type="entry name" value="Cadherin-domain_protein"/>
</dbReference>
<dbReference type="PANTHER" id="PTHR24025">
    <property type="entry name" value="DESMOGLEIN FAMILY MEMBER"/>
    <property type="match status" value="1"/>
</dbReference>
<reference evidence="10 11" key="1">
    <citation type="submission" date="2018-11" db="EMBL/GenBank/DDBJ databases">
        <authorList>
            <consortium name="Pathogen Informatics"/>
        </authorList>
    </citation>
    <scope>NUCLEOTIDE SEQUENCE [LARGE SCALE GENOMIC DNA]</scope>
</reference>
<evidence type="ECO:0000256" key="2">
    <source>
        <dbReference type="ARBA" id="ARBA00022692"/>
    </source>
</evidence>
<evidence type="ECO:0000256" key="5">
    <source>
        <dbReference type="ARBA" id="ARBA00022889"/>
    </source>
</evidence>
<organism evidence="10 11">
    <name type="scientific">Dibothriocephalus latus</name>
    <name type="common">Fish tapeworm</name>
    <name type="synonym">Diphyllobothrium latum</name>
    <dbReference type="NCBI Taxonomy" id="60516"/>
    <lineage>
        <taxon>Eukaryota</taxon>
        <taxon>Metazoa</taxon>
        <taxon>Spiralia</taxon>
        <taxon>Lophotrochozoa</taxon>
        <taxon>Platyhelminthes</taxon>
        <taxon>Cestoda</taxon>
        <taxon>Eucestoda</taxon>
        <taxon>Diphyllobothriidea</taxon>
        <taxon>Diphyllobothriidae</taxon>
        <taxon>Dibothriocephalus</taxon>
    </lineage>
</organism>
<dbReference type="GO" id="GO:0016020">
    <property type="term" value="C:membrane"/>
    <property type="evidence" value="ECO:0007669"/>
    <property type="project" value="UniProtKB-SubCell"/>
</dbReference>
<accession>A0A3P6PJZ7</accession>
<dbReference type="SUPFAM" id="SSF49313">
    <property type="entry name" value="Cadherin-like"/>
    <property type="match status" value="2"/>
</dbReference>
<dbReference type="Proteomes" id="UP000281553">
    <property type="component" value="Unassembled WGS sequence"/>
</dbReference>
<keyword evidence="4 8" id="KW-0106">Calcium</keyword>
<evidence type="ECO:0000259" key="9">
    <source>
        <dbReference type="PROSITE" id="PS50268"/>
    </source>
</evidence>
<dbReference type="EMBL" id="UYRU01001684">
    <property type="protein sequence ID" value="VDK32290.1"/>
    <property type="molecule type" value="Genomic_DNA"/>
</dbReference>
<comment type="subcellular location">
    <subcellularLocation>
        <location evidence="1">Membrane</location>
    </subcellularLocation>
</comment>
<dbReference type="PROSITE" id="PS50268">
    <property type="entry name" value="CADHERIN_2"/>
    <property type="match status" value="2"/>
</dbReference>
<dbReference type="PANTHER" id="PTHR24025:SF28">
    <property type="entry name" value="PUTATIVE-RELATED"/>
    <property type="match status" value="1"/>
</dbReference>
<keyword evidence="7" id="KW-0472">Membrane</keyword>
<proteinExistence type="predicted"/>
<dbReference type="GO" id="GO:0007156">
    <property type="term" value="P:homophilic cell adhesion via plasma membrane adhesion molecules"/>
    <property type="evidence" value="ECO:0007669"/>
    <property type="project" value="InterPro"/>
</dbReference>
<feature type="domain" description="Cadherin" evidence="9">
    <location>
        <begin position="135"/>
        <end position="194"/>
    </location>
</feature>
<name>A0A3P6PJZ7_DIBLA</name>
<evidence type="ECO:0000256" key="6">
    <source>
        <dbReference type="ARBA" id="ARBA00022989"/>
    </source>
</evidence>
<evidence type="ECO:0000313" key="11">
    <source>
        <dbReference type="Proteomes" id="UP000281553"/>
    </source>
</evidence>
<dbReference type="AlphaFoldDB" id="A0A3P6PJZ7"/>
<keyword evidence="11" id="KW-1185">Reference proteome</keyword>
<dbReference type="InterPro" id="IPR002126">
    <property type="entry name" value="Cadherin-like_dom"/>
</dbReference>
<dbReference type="InterPro" id="IPR015919">
    <property type="entry name" value="Cadherin-like_sf"/>
</dbReference>
<evidence type="ECO:0000313" key="10">
    <source>
        <dbReference type="EMBL" id="VDK32290.1"/>
    </source>
</evidence>
<keyword evidence="2" id="KW-0812">Transmembrane</keyword>
<evidence type="ECO:0000256" key="4">
    <source>
        <dbReference type="ARBA" id="ARBA00022837"/>
    </source>
</evidence>
<protein>
    <recommendedName>
        <fullName evidence="9">Cadherin domain-containing protein</fullName>
    </recommendedName>
</protein>
<sequence>MLFIVIIPVQDDHTIVSYRISSGNTAGYFQMEPSTGQLLVSESLATSTNPEERQFQLQIEATDRNAVHITLHNVSVFLRSPSTKRLVIEPENGLNISLVEHFNSSTPHYLGYLYVRNAPPTETYYFEVLNPVPGLTIEPATGALFATGEGQLDREKEGQNITLRVLARERSSNSVGIGLVRLFLEDINDHDPVFHGQPYHAIFCVREKHNKQTTSLAAKTNAATVASPPTILLPRLIQACQTNFFKVNQGLIQLLEF</sequence>
<dbReference type="OrthoDB" id="6252479at2759"/>
<keyword evidence="6" id="KW-1133">Transmembrane helix</keyword>
<dbReference type="CDD" id="cd11304">
    <property type="entry name" value="Cadherin_repeat"/>
    <property type="match status" value="2"/>
</dbReference>
<dbReference type="GO" id="GO:0005509">
    <property type="term" value="F:calcium ion binding"/>
    <property type="evidence" value="ECO:0007669"/>
    <property type="project" value="UniProtKB-UniRule"/>
</dbReference>
<evidence type="ECO:0000256" key="3">
    <source>
        <dbReference type="ARBA" id="ARBA00022737"/>
    </source>
</evidence>
<gene>
    <name evidence="10" type="ORF">DILT_LOCUS410</name>
</gene>
<evidence type="ECO:0000256" key="7">
    <source>
        <dbReference type="ARBA" id="ARBA00023136"/>
    </source>
</evidence>
<feature type="domain" description="Cadherin" evidence="9">
    <location>
        <begin position="16"/>
        <end position="109"/>
    </location>
</feature>
<dbReference type="GO" id="GO:0005911">
    <property type="term" value="C:cell-cell junction"/>
    <property type="evidence" value="ECO:0007669"/>
    <property type="project" value="TreeGrafter"/>
</dbReference>
<keyword evidence="5" id="KW-0130">Cell adhesion</keyword>
<keyword evidence="3" id="KW-0677">Repeat</keyword>
<evidence type="ECO:0000256" key="8">
    <source>
        <dbReference type="PROSITE-ProRule" id="PRU00043"/>
    </source>
</evidence>
<evidence type="ECO:0000256" key="1">
    <source>
        <dbReference type="ARBA" id="ARBA00004370"/>
    </source>
</evidence>